<gene>
    <name evidence="1" type="ORF">LL14B4_04700</name>
</gene>
<name>A0A2Z3KN79_LACLL</name>
<reference evidence="1 2" key="1">
    <citation type="submission" date="2018-03" db="EMBL/GenBank/DDBJ databases">
        <title>Genome sequence of Lactococcus lactis strain 14B4 from almond drupe.</title>
        <authorList>
            <person name="Tran T.D."/>
            <person name="McGarvey J.A."/>
            <person name="Huynh S."/>
            <person name="Parker C.T."/>
        </authorList>
    </citation>
    <scope>NUCLEOTIDE SEQUENCE [LARGE SCALE GENOMIC DNA]</scope>
    <source>
        <strain evidence="1 2">14B4</strain>
    </source>
</reference>
<accession>A0A2Z3KN79</accession>
<dbReference type="GeneID" id="89633086"/>
<dbReference type="RefSeq" id="WP_109990797.1">
    <property type="nucleotide sequence ID" value="NZ_CP028160.1"/>
</dbReference>
<organism evidence="1 2">
    <name type="scientific">Lactococcus lactis subsp. lactis</name>
    <name type="common">Streptococcus lactis</name>
    <dbReference type="NCBI Taxonomy" id="1360"/>
    <lineage>
        <taxon>Bacteria</taxon>
        <taxon>Bacillati</taxon>
        <taxon>Bacillota</taxon>
        <taxon>Bacilli</taxon>
        <taxon>Lactobacillales</taxon>
        <taxon>Streptococcaceae</taxon>
        <taxon>Lactococcus</taxon>
    </lineage>
</organism>
<evidence type="ECO:0000313" key="1">
    <source>
        <dbReference type="EMBL" id="AWN65509.1"/>
    </source>
</evidence>
<evidence type="ECO:0000313" key="2">
    <source>
        <dbReference type="Proteomes" id="UP000245919"/>
    </source>
</evidence>
<proteinExistence type="predicted"/>
<dbReference type="EMBL" id="CP028160">
    <property type="protein sequence ID" value="AWN65509.1"/>
    <property type="molecule type" value="Genomic_DNA"/>
</dbReference>
<protein>
    <submittedName>
        <fullName evidence="1">Uncharacterized protein</fullName>
    </submittedName>
</protein>
<dbReference type="Proteomes" id="UP000245919">
    <property type="component" value="Chromosome"/>
</dbReference>
<sequence>MTYQIKTIFPKEETAENNKLTERTINEFIVDMDSDEVKKYYNSLLVRGYSVGVKFIPPELSEDGKEQDPFAIARCLEFAGIPYKATLKLNAKGDYESMLKITKLIEQQDYDYDVTAKLNIRENSSVNFERLDSWFDKDYTKYTILPKASSQDIMDLKSLYDSLVEEHQKVSINIKAKVKKDDDDVFATQLVSYPDDTLIEFKLTDADIYGE</sequence>
<dbReference type="AlphaFoldDB" id="A0A2Z3KN79"/>